<comment type="caution">
    <text evidence="2">The sequence shown here is derived from an EMBL/GenBank/DDBJ whole genome shotgun (WGS) entry which is preliminary data.</text>
</comment>
<dbReference type="EMBL" id="JBHUKS010000027">
    <property type="protein sequence ID" value="MFD2472545.1"/>
    <property type="molecule type" value="Genomic_DNA"/>
</dbReference>
<organism evidence="2 3">
    <name type="scientific">Amycolatopsis silviterrae</name>
    <dbReference type="NCBI Taxonomy" id="1656914"/>
    <lineage>
        <taxon>Bacteria</taxon>
        <taxon>Bacillati</taxon>
        <taxon>Actinomycetota</taxon>
        <taxon>Actinomycetes</taxon>
        <taxon>Pseudonocardiales</taxon>
        <taxon>Pseudonocardiaceae</taxon>
        <taxon>Amycolatopsis</taxon>
    </lineage>
</organism>
<evidence type="ECO:0008006" key="4">
    <source>
        <dbReference type="Google" id="ProtNLM"/>
    </source>
</evidence>
<gene>
    <name evidence="2" type="ORF">ACFSVL_34475</name>
</gene>
<protein>
    <recommendedName>
        <fullName evidence="4">PE domain-containing protein</fullName>
    </recommendedName>
</protein>
<dbReference type="RefSeq" id="WP_378310314.1">
    <property type="nucleotide sequence ID" value="NZ_JBHUKS010000027.1"/>
</dbReference>
<sequence length="114" mass="12344">MTGYETDPAQLGQAAARLAEVHADAKHRRGALRYSAQPGRSGEALLARSLERFQSASVRANEAVETDLARLAERLETAANHYAAYESNAVEAIEKIVDRPPEDNGPSEIRTVLG</sequence>
<accession>A0ABW5HGW4</accession>
<keyword evidence="3" id="KW-1185">Reference proteome</keyword>
<evidence type="ECO:0000256" key="1">
    <source>
        <dbReference type="SAM" id="Coils"/>
    </source>
</evidence>
<evidence type="ECO:0000313" key="3">
    <source>
        <dbReference type="Proteomes" id="UP001597483"/>
    </source>
</evidence>
<name>A0ABW5HGW4_9PSEU</name>
<reference evidence="3" key="1">
    <citation type="journal article" date="2019" name="Int. J. Syst. Evol. Microbiol.">
        <title>The Global Catalogue of Microorganisms (GCM) 10K type strain sequencing project: providing services to taxonomists for standard genome sequencing and annotation.</title>
        <authorList>
            <consortium name="The Broad Institute Genomics Platform"/>
            <consortium name="The Broad Institute Genome Sequencing Center for Infectious Disease"/>
            <person name="Wu L."/>
            <person name="Ma J."/>
        </authorList>
    </citation>
    <scope>NUCLEOTIDE SEQUENCE [LARGE SCALE GENOMIC DNA]</scope>
    <source>
        <strain evidence="3">CGMCC 4.7641</strain>
    </source>
</reference>
<feature type="coiled-coil region" evidence="1">
    <location>
        <begin position="61"/>
        <end position="88"/>
    </location>
</feature>
<proteinExistence type="predicted"/>
<keyword evidence="1" id="KW-0175">Coiled coil</keyword>
<dbReference type="Proteomes" id="UP001597483">
    <property type="component" value="Unassembled WGS sequence"/>
</dbReference>
<evidence type="ECO:0000313" key="2">
    <source>
        <dbReference type="EMBL" id="MFD2472545.1"/>
    </source>
</evidence>